<dbReference type="SUPFAM" id="SSF55424">
    <property type="entry name" value="FAD/NAD-linked reductases, dimerisation (C-terminal) domain"/>
    <property type="match status" value="1"/>
</dbReference>
<dbReference type="SUPFAM" id="SSF52821">
    <property type="entry name" value="Rhodanese/Cell cycle control phosphatase"/>
    <property type="match status" value="1"/>
</dbReference>
<keyword evidence="3" id="KW-0285">Flavoprotein</keyword>
<dbReference type="PANTHER" id="PTHR43429:SF1">
    <property type="entry name" value="NAD(P)H SULFUR OXIDOREDUCTASE (COA-DEPENDENT)"/>
    <property type="match status" value="1"/>
</dbReference>
<evidence type="ECO:0000256" key="1">
    <source>
        <dbReference type="ARBA" id="ARBA00001974"/>
    </source>
</evidence>
<dbReference type="Pfam" id="PF02852">
    <property type="entry name" value="Pyr_redox_dim"/>
    <property type="match status" value="1"/>
</dbReference>
<organism evidence="8 9">
    <name type="scientific">Ornithinibacter aureus</name>
    <dbReference type="NCBI Taxonomy" id="622664"/>
    <lineage>
        <taxon>Bacteria</taxon>
        <taxon>Bacillati</taxon>
        <taxon>Actinomycetota</taxon>
        <taxon>Actinomycetes</taxon>
        <taxon>Micrococcales</taxon>
        <taxon>Intrasporangiaceae</taxon>
        <taxon>Ornithinibacter</taxon>
    </lineage>
</organism>
<evidence type="ECO:0000313" key="8">
    <source>
        <dbReference type="EMBL" id="GAA4398594.1"/>
    </source>
</evidence>
<proteinExistence type="inferred from homology"/>
<dbReference type="Gene3D" id="3.40.250.10">
    <property type="entry name" value="Rhodanese-like domain"/>
    <property type="match status" value="1"/>
</dbReference>
<dbReference type="Pfam" id="PF00581">
    <property type="entry name" value="Rhodanese"/>
    <property type="match status" value="1"/>
</dbReference>
<dbReference type="InterPro" id="IPR004099">
    <property type="entry name" value="Pyr_nucl-diS_OxRdtase_dimer"/>
</dbReference>
<feature type="domain" description="Rhodanese" evidence="7">
    <location>
        <begin position="460"/>
        <end position="547"/>
    </location>
</feature>
<dbReference type="PRINTS" id="PR00368">
    <property type="entry name" value="FADPNR"/>
</dbReference>
<evidence type="ECO:0000256" key="5">
    <source>
        <dbReference type="ARBA" id="ARBA00023002"/>
    </source>
</evidence>
<gene>
    <name evidence="8" type="ORF">GCM10023153_23670</name>
</gene>
<reference evidence="9" key="1">
    <citation type="journal article" date="2019" name="Int. J. Syst. Evol. Microbiol.">
        <title>The Global Catalogue of Microorganisms (GCM) 10K type strain sequencing project: providing services to taxonomists for standard genome sequencing and annotation.</title>
        <authorList>
            <consortium name="The Broad Institute Genomics Platform"/>
            <consortium name="The Broad Institute Genome Sequencing Center for Infectious Disease"/>
            <person name="Wu L."/>
            <person name="Ma J."/>
        </authorList>
    </citation>
    <scope>NUCLEOTIDE SEQUENCE [LARGE SCALE GENOMIC DNA]</scope>
    <source>
        <strain evidence="9">JCM 17738</strain>
    </source>
</reference>
<evidence type="ECO:0000256" key="3">
    <source>
        <dbReference type="ARBA" id="ARBA00022630"/>
    </source>
</evidence>
<keyword evidence="4" id="KW-0274">FAD</keyword>
<comment type="caution">
    <text evidence="8">The sequence shown here is derived from an EMBL/GenBank/DDBJ whole genome shotgun (WGS) entry which is preliminary data.</text>
</comment>
<dbReference type="EMBL" id="BAABFX010000032">
    <property type="protein sequence ID" value="GAA4398594.1"/>
    <property type="molecule type" value="Genomic_DNA"/>
</dbReference>
<protein>
    <submittedName>
        <fullName evidence="8">CoA-disulfide reductase</fullName>
    </submittedName>
</protein>
<evidence type="ECO:0000259" key="7">
    <source>
        <dbReference type="PROSITE" id="PS50206"/>
    </source>
</evidence>
<dbReference type="PROSITE" id="PS50206">
    <property type="entry name" value="RHODANESE_3"/>
    <property type="match status" value="1"/>
</dbReference>
<dbReference type="Proteomes" id="UP001500390">
    <property type="component" value="Unassembled WGS sequence"/>
</dbReference>
<evidence type="ECO:0000313" key="9">
    <source>
        <dbReference type="Proteomes" id="UP001500390"/>
    </source>
</evidence>
<dbReference type="Pfam" id="PF07992">
    <property type="entry name" value="Pyr_redox_2"/>
    <property type="match status" value="1"/>
</dbReference>
<comment type="similarity">
    <text evidence="2">Belongs to the class-III pyridine nucleotide-disulfide oxidoreductase family.</text>
</comment>
<evidence type="ECO:0000256" key="2">
    <source>
        <dbReference type="ARBA" id="ARBA00009130"/>
    </source>
</evidence>
<name>A0ABP8K068_9MICO</name>
<keyword evidence="9" id="KW-1185">Reference proteome</keyword>
<dbReference type="InterPro" id="IPR023753">
    <property type="entry name" value="FAD/NAD-binding_dom"/>
</dbReference>
<accession>A0ABP8K068</accession>
<dbReference type="SMART" id="SM00450">
    <property type="entry name" value="RHOD"/>
    <property type="match status" value="1"/>
</dbReference>
<sequence length="549" mass="57563">MFGIMRVIVIGGVAGGMSAATRLRRLSENAEITVLERSGHVSYANCGLPYHVGGVIEKRSDLLLQTPQTLHDRFALDVRVHHEVLSIDRARHVVTVRNLDTGADLELPYDHLLLSTGARAIRPPIPGIERALSLRDVEDTDALVAAAATARDAVVVGGGFIGVEVAENLVHLGLNVAVVEATDQVMAPIDPEMATPVHDRMRAHGIDLRLGSAVAAIGPHDVTLTTGDTLSADLVVAAIGVRPETTLAEQAGLAIGERGGILVDDQLRTSDPAILAVGDAVEKTDAVDGTAALIPLANTANLQGRRAADVIAGQAARNRPVLGTAIVGVLGLQIASTGWSEKRLRAAGRDVRAIHTHPASHATYYPGADTIALKLLVDPHTDEIIGAQGVGESGVDKRIDVIATAMAGRLPASALADLELAYAPAFSSAKDPVNMLGHIAQNLRTGTSRSIQWHEVADAVAAGAVIVDVREASERSGGRSIEGSVHIPVNELRDRLGEIPDGPVIVHCAVGVRGHTAARILTQHGRDVRNLDGGYRTWNAGIRAHVTPA</sequence>
<dbReference type="InterPro" id="IPR016156">
    <property type="entry name" value="FAD/NAD-linked_Rdtase_dimer_sf"/>
</dbReference>
<dbReference type="PANTHER" id="PTHR43429">
    <property type="entry name" value="PYRIDINE NUCLEOTIDE-DISULFIDE OXIDOREDUCTASE DOMAIN-CONTAINING"/>
    <property type="match status" value="1"/>
</dbReference>
<comment type="cofactor">
    <cofactor evidence="1">
        <name>FAD</name>
        <dbReference type="ChEBI" id="CHEBI:57692"/>
    </cofactor>
</comment>
<dbReference type="InterPro" id="IPR050260">
    <property type="entry name" value="FAD-bd_OxRdtase"/>
</dbReference>
<evidence type="ECO:0000256" key="6">
    <source>
        <dbReference type="ARBA" id="ARBA00023284"/>
    </source>
</evidence>
<dbReference type="InterPro" id="IPR036873">
    <property type="entry name" value="Rhodanese-like_dom_sf"/>
</dbReference>
<dbReference type="InterPro" id="IPR036188">
    <property type="entry name" value="FAD/NAD-bd_sf"/>
</dbReference>
<dbReference type="InterPro" id="IPR001763">
    <property type="entry name" value="Rhodanese-like_dom"/>
</dbReference>
<dbReference type="Gene3D" id="3.50.50.60">
    <property type="entry name" value="FAD/NAD(P)-binding domain"/>
    <property type="match status" value="2"/>
</dbReference>
<keyword evidence="6" id="KW-0676">Redox-active center</keyword>
<dbReference type="PRINTS" id="PR00411">
    <property type="entry name" value="PNDRDTASEI"/>
</dbReference>
<evidence type="ECO:0000256" key="4">
    <source>
        <dbReference type="ARBA" id="ARBA00022827"/>
    </source>
</evidence>
<dbReference type="SUPFAM" id="SSF51905">
    <property type="entry name" value="FAD/NAD(P)-binding domain"/>
    <property type="match status" value="1"/>
</dbReference>
<keyword evidence="5" id="KW-0560">Oxidoreductase</keyword>